<dbReference type="AlphaFoldDB" id="A0A4R6IN27"/>
<evidence type="ECO:0000313" key="4">
    <source>
        <dbReference type="Proteomes" id="UP000295741"/>
    </source>
</evidence>
<evidence type="ECO:0000313" key="3">
    <source>
        <dbReference type="EMBL" id="TDO25104.1"/>
    </source>
</evidence>
<dbReference type="InterPro" id="IPR001279">
    <property type="entry name" value="Metallo-B-lactamas"/>
</dbReference>
<feature type="domain" description="Metallo-beta-lactamase" evidence="1">
    <location>
        <begin position="19"/>
        <end position="209"/>
    </location>
</feature>
<dbReference type="OrthoDB" id="9805728at2"/>
<dbReference type="Proteomes" id="UP000295741">
    <property type="component" value="Unassembled WGS sequence"/>
</dbReference>
<dbReference type="InterPro" id="IPR050114">
    <property type="entry name" value="UPF0173_UPF0282_UlaG_hydrolase"/>
</dbReference>
<dbReference type="PANTHER" id="PTHR43546">
    <property type="entry name" value="UPF0173 METAL-DEPENDENT HYDROLASE MJ1163-RELATED"/>
    <property type="match status" value="1"/>
</dbReference>
<dbReference type="InterPro" id="IPR036866">
    <property type="entry name" value="RibonucZ/Hydroxyglut_hydro"/>
</dbReference>
<protein>
    <submittedName>
        <fullName evidence="2">L-ascorbate metabolism protein UlaG (Beta-lactamase superfamily)</fullName>
    </submittedName>
</protein>
<dbReference type="Gene3D" id="3.60.15.10">
    <property type="entry name" value="Ribonuclease Z/Hydroxyacylglutathione hydrolase-like"/>
    <property type="match status" value="1"/>
</dbReference>
<dbReference type="EMBL" id="SNWP01000016">
    <property type="protein sequence ID" value="TDO23501.1"/>
    <property type="molecule type" value="Genomic_DNA"/>
</dbReference>
<dbReference type="EMBL" id="SNWP01000014">
    <property type="protein sequence ID" value="TDO25104.1"/>
    <property type="molecule type" value="Genomic_DNA"/>
</dbReference>
<reference evidence="2 4" key="1">
    <citation type="submission" date="2019-03" db="EMBL/GenBank/DDBJ databases">
        <title>Genomic Encyclopedia of Archaeal and Bacterial Type Strains, Phase II (KMG-II): from individual species to whole genera.</title>
        <authorList>
            <person name="Goeker M."/>
        </authorList>
    </citation>
    <scope>NUCLEOTIDE SEQUENCE [LARGE SCALE GENOMIC DNA]</scope>
    <source>
        <strain evidence="2 4">DSM 28323</strain>
    </source>
</reference>
<dbReference type="RefSeq" id="WP_133475676.1">
    <property type="nucleotide sequence ID" value="NZ_SNWP01000014.1"/>
</dbReference>
<comment type="caution">
    <text evidence="2">The sequence shown here is derived from an EMBL/GenBank/DDBJ whole genome shotgun (WGS) entry which is preliminary data.</text>
</comment>
<dbReference type="PANTHER" id="PTHR43546:SF3">
    <property type="entry name" value="UPF0173 METAL-DEPENDENT HYDROLASE MJ1163"/>
    <property type="match status" value="1"/>
</dbReference>
<name>A0A4R6IN27_9BACT</name>
<evidence type="ECO:0000259" key="1">
    <source>
        <dbReference type="Pfam" id="PF12706"/>
    </source>
</evidence>
<keyword evidence="4" id="KW-1185">Reference proteome</keyword>
<sequence>MKIQKLNWAGIKIECNKKTLLVDAVEDFTAYSGILGYPRTPLIHFSLTTKADYIVFTHLHLDHFDISIIEKCLKPDGKIIAYKKLEKYIPALTRHVIYLDYDEIFTEEGISIKSVFSLDGIGHDQTAWIIECNGFKIFHGGDTIWHNKFWQLGKENQNIDFAFLPINGAIVNFQALGLAYSTIPASMTLEQAFNAAKLLQARELIPIHYNKFSTPYYQPEELNEEDFEKLSKKISQPYRLVEDGYFISGE</sequence>
<dbReference type="Pfam" id="PF12706">
    <property type="entry name" value="Lactamase_B_2"/>
    <property type="match status" value="1"/>
</dbReference>
<gene>
    <name evidence="3" type="ORF">BC659_3119</name>
    <name evidence="2" type="ORF">BC659_3361</name>
</gene>
<dbReference type="SUPFAM" id="SSF56281">
    <property type="entry name" value="Metallo-hydrolase/oxidoreductase"/>
    <property type="match status" value="1"/>
</dbReference>
<evidence type="ECO:0000313" key="2">
    <source>
        <dbReference type="EMBL" id="TDO23501.1"/>
    </source>
</evidence>
<organism evidence="2 4">
    <name type="scientific">Sediminibacterium goheungense</name>
    <dbReference type="NCBI Taxonomy" id="1086393"/>
    <lineage>
        <taxon>Bacteria</taxon>
        <taxon>Pseudomonadati</taxon>
        <taxon>Bacteroidota</taxon>
        <taxon>Chitinophagia</taxon>
        <taxon>Chitinophagales</taxon>
        <taxon>Chitinophagaceae</taxon>
        <taxon>Sediminibacterium</taxon>
    </lineage>
</organism>
<proteinExistence type="predicted"/>
<accession>A0A4R6IN27</accession>